<protein>
    <submittedName>
        <fullName evidence="1">Uncharacterized protein</fullName>
    </submittedName>
</protein>
<keyword evidence="2" id="KW-1185">Reference proteome</keyword>
<dbReference type="EMBL" id="NKCL01000204">
    <property type="protein sequence ID" value="RSL78561.1"/>
    <property type="molecule type" value="Genomic_DNA"/>
</dbReference>
<name>A0A428RM19_9HYPO</name>
<reference evidence="1 2" key="1">
    <citation type="submission" date="2017-06" db="EMBL/GenBank/DDBJ databases">
        <title>Comparative genomic analysis of Ambrosia Fusariam Clade fungi.</title>
        <authorList>
            <person name="Stajich J.E."/>
            <person name="Carrillo J."/>
            <person name="Kijimoto T."/>
            <person name="Eskalen A."/>
            <person name="O'Donnell K."/>
            <person name="Kasson M."/>
        </authorList>
    </citation>
    <scope>NUCLEOTIDE SEQUENCE [LARGE SCALE GENOMIC DNA]</scope>
    <source>
        <strain evidence="1 2">NRRL62606</strain>
    </source>
</reference>
<accession>A0A428RM19</accession>
<evidence type="ECO:0000313" key="2">
    <source>
        <dbReference type="Proteomes" id="UP000287972"/>
    </source>
</evidence>
<evidence type="ECO:0000313" key="1">
    <source>
        <dbReference type="EMBL" id="RSL78561.1"/>
    </source>
</evidence>
<comment type="caution">
    <text evidence="1">The sequence shown here is derived from an EMBL/GenBank/DDBJ whole genome shotgun (WGS) entry which is preliminary data.</text>
</comment>
<dbReference type="AlphaFoldDB" id="A0A428RM19"/>
<organism evidence="1 2">
    <name type="scientific">Fusarium floridanum</name>
    <dbReference type="NCBI Taxonomy" id="1325733"/>
    <lineage>
        <taxon>Eukaryota</taxon>
        <taxon>Fungi</taxon>
        <taxon>Dikarya</taxon>
        <taxon>Ascomycota</taxon>
        <taxon>Pezizomycotina</taxon>
        <taxon>Sordariomycetes</taxon>
        <taxon>Hypocreomycetidae</taxon>
        <taxon>Hypocreales</taxon>
        <taxon>Nectriaceae</taxon>
        <taxon>Fusarium</taxon>
        <taxon>Fusarium solani species complex</taxon>
    </lineage>
</organism>
<dbReference type="Proteomes" id="UP000287972">
    <property type="component" value="Unassembled WGS sequence"/>
</dbReference>
<gene>
    <name evidence="1" type="ORF">CEP51_008110</name>
</gene>
<sequence length="156" mass="17657">MAEKSGIPPVWSGMGMGGKKEFAARKMEMSLTDGLAYNYLYFWVFFYQVTDSQITHQWSLKNRKQAISVQYYDKGAQHHTVVRNGLGGLVDKDIFRTSNLSRLISCRQQGQVELPQTSRKLGINTEPSAQSFPRTLPYTLGPLVRHSEPSPGRRCT</sequence>
<proteinExistence type="predicted"/>